<dbReference type="SMART" id="SM00353">
    <property type="entry name" value="HLH"/>
    <property type="match status" value="1"/>
</dbReference>
<evidence type="ECO:0000259" key="7">
    <source>
        <dbReference type="PROSITE" id="PS50888"/>
    </source>
</evidence>
<evidence type="ECO:0000313" key="8">
    <source>
        <dbReference type="EMBL" id="KAJ6848014.1"/>
    </source>
</evidence>
<proteinExistence type="inferred from homology"/>
<reference evidence="8" key="1">
    <citation type="journal article" date="2023" name="GigaByte">
        <title>Genome assembly of the bearded iris, Iris pallida Lam.</title>
        <authorList>
            <person name="Bruccoleri R.E."/>
            <person name="Oakeley E.J."/>
            <person name="Faust A.M.E."/>
            <person name="Altorfer M."/>
            <person name="Dessus-Babus S."/>
            <person name="Burckhardt D."/>
            <person name="Oertli M."/>
            <person name="Naumann U."/>
            <person name="Petersen F."/>
            <person name="Wong J."/>
        </authorList>
    </citation>
    <scope>NUCLEOTIDE SEQUENCE</scope>
    <source>
        <strain evidence="8">GSM-AAB239-AS_SAM_17_03QT</strain>
    </source>
</reference>
<comment type="caution">
    <text evidence="8">The sequence shown here is derived from an EMBL/GenBank/DDBJ whole genome shotgun (WGS) entry which is preliminary data.</text>
</comment>
<keyword evidence="5" id="KW-0539">Nucleus</keyword>
<dbReference type="Gene3D" id="4.10.280.10">
    <property type="entry name" value="Helix-loop-helix DNA-binding domain"/>
    <property type="match status" value="1"/>
</dbReference>
<dbReference type="Proteomes" id="UP001140949">
    <property type="component" value="Unassembled WGS sequence"/>
</dbReference>
<comment type="similarity">
    <text evidence="2">Belongs to the bHLH protein family.</text>
</comment>
<sequence length="387" mass="41382">MDRYKEMEKWQFGSNHPSSSPCPPASIADAFYSDVFNQQPAIGKPLPAGGWNPGAPLPASLSHFQADSGFVERAAKLSCFGGGMVSGAFSSAHEPVVAPYSRGLSDAQSPANESGEGELSGDGQEEAPNSSSRGVGAKKRKRTNQDVETDTAQGANLCAESLDTMVKAEQGGSASAAVKNSGKNAKDGADGPKEDYIHVRARRGQATNSHSLAERVRREKISERMKFLQDLVPGCSKVTGKAVMLDEIINYVQSLQRQVEFLSMKLAAVNPRQDINIEGLLSKDIFHLRGGSASAIGFSPDMMHPHLHPPHQSLLQSGIPGMGNHSDTLRRALNAQLTAMNGYKESAPQMANAWDDELNNVVQMTFGANPSLNATELIAKPRDGFPL</sequence>
<accession>A0AAX6I5I7</accession>
<dbReference type="PANTHER" id="PTHR12565">
    <property type="entry name" value="STEROL REGULATORY ELEMENT-BINDING PROTEIN"/>
    <property type="match status" value="1"/>
</dbReference>
<keyword evidence="3" id="KW-0805">Transcription regulation</keyword>
<name>A0AAX6I5I7_IRIPA</name>
<evidence type="ECO:0000313" key="9">
    <source>
        <dbReference type="Proteomes" id="UP001140949"/>
    </source>
</evidence>
<evidence type="ECO:0000256" key="5">
    <source>
        <dbReference type="ARBA" id="ARBA00023242"/>
    </source>
</evidence>
<dbReference type="FunFam" id="4.10.280.10:FF:000002">
    <property type="entry name" value="Basic helix-loop-helix transcription factor"/>
    <property type="match status" value="1"/>
</dbReference>
<evidence type="ECO:0000256" key="1">
    <source>
        <dbReference type="ARBA" id="ARBA00004123"/>
    </source>
</evidence>
<reference evidence="8" key="2">
    <citation type="submission" date="2023-04" db="EMBL/GenBank/DDBJ databases">
        <authorList>
            <person name="Bruccoleri R.E."/>
            <person name="Oakeley E.J."/>
            <person name="Faust A.-M."/>
            <person name="Dessus-Babus S."/>
            <person name="Altorfer M."/>
            <person name="Burckhardt D."/>
            <person name="Oertli M."/>
            <person name="Naumann U."/>
            <person name="Petersen F."/>
            <person name="Wong J."/>
        </authorList>
    </citation>
    <scope>NUCLEOTIDE SEQUENCE</scope>
    <source>
        <strain evidence="8">GSM-AAB239-AS_SAM_17_03QT</strain>
        <tissue evidence="8">Leaf</tissue>
    </source>
</reference>
<dbReference type="GO" id="GO:0046983">
    <property type="term" value="F:protein dimerization activity"/>
    <property type="evidence" value="ECO:0007669"/>
    <property type="project" value="InterPro"/>
</dbReference>
<dbReference type="GO" id="GO:0005634">
    <property type="term" value="C:nucleus"/>
    <property type="evidence" value="ECO:0007669"/>
    <property type="project" value="UniProtKB-SubCell"/>
</dbReference>
<dbReference type="CDD" id="cd18919">
    <property type="entry name" value="bHLH_AtBPE_like"/>
    <property type="match status" value="1"/>
</dbReference>
<dbReference type="SUPFAM" id="SSF47459">
    <property type="entry name" value="HLH, helix-loop-helix DNA-binding domain"/>
    <property type="match status" value="1"/>
</dbReference>
<dbReference type="PROSITE" id="PS50888">
    <property type="entry name" value="BHLH"/>
    <property type="match status" value="1"/>
</dbReference>
<dbReference type="InterPro" id="IPR011598">
    <property type="entry name" value="bHLH_dom"/>
</dbReference>
<dbReference type="AlphaFoldDB" id="A0AAX6I5I7"/>
<feature type="domain" description="BHLH" evidence="7">
    <location>
        <begin position="205"/>
        <end position="255"/>
    </location>
</feature>
<feature type="region of interest" description="Disordered" evidence="6">
    <location>
        <begin position="173"/>
        <end position="193"/>
    </location>
</feature>
<protein>
    <submittedName>
        <fullName evidence="8">Transcription factor bHLH49</fullName>
    </submittedName>
</protein>
<dbReference type="Pfam" id="PF00010">
    <property type="entry name" value="HLH"/>
    <property type="match status" value="1"/>
</dbReference>
<comment type="subcellular location">
    <subcellularLocation>
        <location evidence="1">Nucleus</location>
    </subcellularLocation>
</comment>
<evidence type="ECO:0000256" key="2">
    <source>
        <dbReference type="ARBA" id="ARBA00005510"/>
    </source>
</evidence>
<dbReference type="GO" id="GO:0003700">
    <property type="term" value="F:DNA-binding transcription factor activity"/>
    <property type="evidence" value="ECO:0007669"/>
    <property type="project" value="TreeGrafter"/>
</dbReference>
<keyword evidence="4" id="KW-0804">Transcription</keyword>
<evidence type="ECO:0000256" key="4">
    <source>
        <dbReference type="ARBA" id="ARBA00023163"/>
    </source>
</evidence>
<dbReference type="PANTHER" id="PTHR12565:SF432">
    <property type="entry name" value="OS06G0275600 PROTEIN"/>
    <property type="match status" value="1"/>
</dbReference>
<evidence type="ECO:0000256" key="3">
    <source>
        <dbReference type="ARBA" id="ARBA00023015"/>
    </source>
</evidence>
<feature type="region of interest" description="Disordered" evidence="6">
    <location>
        <begin position="102"/>
        <end position="154"/>
    </location>
</feature>
<feature type="region of interest" description="Disordered" evidence="6">
    <location>
        <begin position="1"/>
        <end position="25"/>
    </location>
</feature>
<gene>
    <name evidence="8" type="ORF">M6B38_115950</name>
</gene>
<evidence type="ECO:0000256" key="6">
    <source>
        <dbReference type="SAM" id="MobiDB-lite"/>
    </source>
</evidence>
<dbReference type="InterPro" id="IPR024097">
    <property type="entry name" value="bHLH_ZIP_TF"/>
</dbReference>
<organism evidence="8 9">
    <name type="scientific">Iris pallida</name>
    <name type="common">Sweet iris</name>
    <dbReference type="NCBI Taxonomy" id="29817"/>
    <lineage>
        <taxon>Eukaryota</taxon>
        <taxon>Viridiplantae</taxon>
        <taxon>Streptophyta</taxon>
        <taxon>Embryophyta</taxon>
        <taxon>Tracheophyta</taxon>
        <taxon>Spermatophyta</taxon>
        <taxon>Magnoliopsida</taxon>
        <taxon>Liliopsida</taxon>
        <taxon>Asparagales</taxon>
        <taxon>Iridaceae</taxon>
        <taxon>Iridoideae</taxon>
        <taxon>Irideae</taxon>
        <taxon>Iris</taxon>
    </lineage>
</organism>
<dbReference type="InterPro" id="IPR036638">
    <property type="entry name" value="HLH_DNA-bd_sf"/>
</dbReference>
<feature type="compositionally biased region" description="Basic and acidic residues" evidence="6">
    <location>
        <begin position="184"/>
        <end position="193"/>
    </location>
</feature>
<keyword evidence="9" id="KW-1185">Reference proteome</keyword>
<dbReference type="EMBL" id="JANAVB010004796">
    <property type="protein sequence ID" value="KAJ6848014.1"/>
    <property type="molecule type" value="Genomic_DNA"/>
</dbReference>